<gene>
    <name evidence="2" type="ORF">TDIB3V08_LOCUS8705</name>
</gene>
<reference evidence="2" key="1">
    <citation type="submission" date="2020-11" db="EMBL/GenBank/DDBJ databases">
        <authorList>
            <person name="Tran Van P."/>
        </authorList>
    </citation>
    <scope>NUCLEOTIDE SEQUENCE</scope>
</reference>
<evidence type="ECO:0000256" key="1">
    <source>
        <dbReference type="SAM" id="MobiDB-lite"/>
    </source>
</evidence>
<proteinExistence type="predicted"/>
<name>A0A7R8ZAH4_TIMDO</name>
<dbReference type="EMBL" id="OA569483">
    <property type="protein sequence ID" value="CAD7202523.1"/>
    <property type="molecule type" value="Genomic_DNA"/>
</dbReference>
<accession>A0A7R8ZAH4</accession>
<dbReference type="AlphaFoldDB" id="A0A7R8ZAH4"/>
<feature type="region of interest" description="Disordered" evidence="1">
    <location>
        <begin position="58"/>
        <end position="92"/>
    </location>
</feature>
<sequence>MASLVLSDSSQLTFDSQHLGFHKFPQKGVWNYLSNHKSVVYPRDQTYHVTKRNRDKTYHATKRTKEKSTRDKTYHVTKRTRDKTYHATKRIT</sequence>
<feature type="compositionally biased region" description="Basic residues" evidence="1">
    <location>
        <begin position="75"/>
        <end position="92"/>
    </location>
</feature>
<organism evidence="2">
    <name type="scientific">Timema douglasi</name>
    <name type="common">Walking stick</name>
    <dbReference type="NCBI Taxonomy" id="61478"/>
    <lineage>
        <taxon>Eukaryota</taxon>
        <taxon>Metazoa</taxon>
        <taxon>Ecdysozoa</taxon>
        <taxon>Arthropoda</taxon>
        <taxon>Hexapoda</taxon>
        <taxon>Insecta</taxon>
        <taxon>Pterygota</taxon>
        <taxon>Neoptera</taxon>
        <taxon>Polyneoptera</taxon>
        <taxon>Phasmatodea</taxon>
        <taxon>Timematodea</taxon>
        <taxon>Timematoidea</taxon>
        <taxon>Timematidae</taxon>
        <taxon>Timema</taxon>
    </lineage>
</organism>
<protein>
    <submittedName>
        <fullName evidence="2">Uncharacterized protein</fullName>
    </submittedName>
</protein>
<evidence type="ECO:0000313" key="2">
    <source>
        <dbReference type="EMBL" id="CAD7202523.1"/>
    </source>
</evidence>